<proteinExistence type="predicted"/>
<dbReference type="Proteomes" id="UP000199093">
    <property type="component" value="Unassembled WGS sequence"/>
</dbReference>
<dbReference type="GO" id="GO:0000160">
    <property type="term" value="P:phosphorelay signal transduction system"/>
    <property type="evidence" value="ECO:0007669"/>
    <property type="project" value="InterPro"/>
</dbReference>
<dbReference type="InterPro" id="IPR050595">
    <property type="entry name" value="Bact_response_regulator"/>
</dbReference>
<keyword evidence="5" id="KW-1185">Reference proteome</keyword>
<dbReference type="PANTHER" id="PTHR44591:SF21">
    <property type="entry name" value="TWO-COMPONENT RESPONSE REGULATOR"/>
    <property type="match status" value="1"/>
</dbReference>
<protein>
    <submittedName>
        <fullName evidence="4">Response regulator receiver domain-containing protein</fullName>
    </submittedName>
</protein>
<dbReference type="Gene3D" id="3.40.50.2300">
    <property type="match status" value="1"/>
</dbReference>
<evidence type="ECO:0000256" key="2">
    <source>
        <dbReference type="PROSITE-ProRule" id="PRU00169"/>
    </source>
</evidence>
<dbReference type="InterPro" id="IPR001789">
    <property type="entry name" value="Sig_transdc_resp-reg_receiver"/>
</dbReference>
<dbReference type="AlphaFoldDB" id="A0A1G8QQL1"/>
<dbReference type="SUPFAM" id="SSF52172">
    <property type="entry name" value="CheY-like"/>
    <property type="match status" value="1"/>
</dbReference>
<dbReference type="EMBL" id="FNEJ01000017">
    <property type="protein sequence ID" value="SDJ07049.1"/>
    <property type="molecule type" value="Genomic_DNA"/>
</dbReference>
<gene>
    <name evidence="4" type="ORF">SAMN04487993_10173</name>
</gene>
<name>A0A1G8QQL1_9RHOB</name>
<evidence type="ECO:0000313" key="5">
    <source>
        <dbReference type="Proteomes" id="UP000199093"/>
    </source>
</evidence>
<dbReference type="SMART" id="SM00448">
    <property type="entry name" value="REC"/>
    <property type="match status" value="1"/>
</dbReference>
<feature type="domain" description="Response regulatory" evidence="3">
    <location>
        <begin position="6"/>
        <end position="120"/>
    </location>
</feature>
<dbReference type="PROSITE" id="PS50110">
    <property type="entry name" value="RESPONSE_REGULATORY"/>
    <property type="match status" value="1"/>
</dbReference>
<feature type="modified residue" description="4-aspartylphosphate" evidence="2">
    <location>
        <position position="56"/>
    </location>
</feature>
<dbReference type="Pfam" id="PF00072">
    <property type="entry name" value="Response_reg"/>
    <property type="match status" value="1"/>
</dbReference>
<reference evidence="4 5" key="1">
    <citation type="submission" date="2016-10" db="EMBL/GenBank/DDBJ databases">
        <authorList>
            <person name="de Groot N.N."/>
        </authorList>
    </citation>
    <scope>NUCLEOTIDE SEQUENCE [LARGE SCALE GENOMIC DNA]</scope>
    <source>
        <strain evidence="4 5">DSM 26424</strain>
    </source>
</reference>
<dbReference type="PANTHER" id="PTHR44591">
    <property type="entry name" value="STRESS RESPONSE REGULATOR PROTEIN 1"/>
    <property type="match status" value="1"/>
</dbReference>
<dbReference type="STRING" id="555512.SAMN04487993_10173"/>
<organism evidence="4 5">
    <name type="scientific">Salipiger marinus</name>
    <dbReference type="NCBI Taxonomy" id="555512"/>
    <lineage>
        <taxon>Bacteria</taxon>
        <taxon>Pseudomonadati</taxon>
        <taxon>Pseudomonadota</taxon>
        <taxon>Alphaproteobacteria</taxon>
        <taxon>Rhodobacterales</taxon>
        <taxon>Roseobacteraceae</taxon>
        <taxon>Salipiger</taxon>
    </lineage>
</organism>
<accession>A0A1G8QQL1</accession>
<dbReference type="RefSeq" id="WP_089849483.1">
    <property type="nucleotide sequence ID" value="NZ_FNEJ01000017.1"/>
</dbReference>
<evidence type="ECO:0000259" key="3">
    <source>
        <dbReference type="PROSITE" id="PS50110"/>
    </source>
</evidence>
<evidence type="ECO:0000313" key="4">
    <source>
        <dbReference type="EMBL" id="SDJ07049.1"/>
    </source>
</evidence>
<dbReference type="OrthoDB" id="7326651at2"/>
<keyword evidence="1 2" id="KW-0597">Phosphoprotein</keyword>
<dbReference type="InterPro" id="IPR011006">
    <property type="entry name" value="CheY-like_superfamily"/>
</dbReference>
<sequence>MTAGTEILVVEDDDFVRSYMAELLRSAGYGITLAATGQEAISRLEGGVTPQLLVTDICLAGGMGGIALAETSRTIRPDLKVLYVSGYTGDIDLQGLGDDTAFLAKPFRRKACLDLVQSLLSE</sequence>
<evidence type="ECO:0000256" key="1">
    <source>
        <dbReference type="ARBA" id="ARBA00022553"/>
    </source>
</evidence>